<dbReference type="InterPro" id="IPR000801">
    <property type="entry name" value="Esterase-like"/>
</dbReference>
<dbReference type="RefSeq" id="WP_216478350.1">
    <property type="nucleotide sequence ID" value="NZ_JAHLQJ010000006.1"/>
</dbReference>
<dbReference type="PANTHER" id="PTHR48098:SF3">
    <property type="entry name" value="IRON(III) ENTEROBACTIN ESTERASE"/>
    <property type="match status" value="1"/>
</dbReference>
<keyword evidence="1" id="KW-0378">Hydrolase</keyword>
<keyword evidence="2" id="KW-1185">Reference proteome</keyword>
<dbReference type="PANTHER" id="PTHR48098">
    <property type="entry name" value="ENTEROCHELIN ESTERASE-RELATED"/>
    <property type="match status" value="1"/>
</dbReference>
<organism evidence="1 2">
    <name type="scientific">Paenibacillus brevis</name>
    <dbReference type="NCBI Taxonomy" id="2841508"/>
    <lineage>
        <taxon>Bacteria</taxon>
        <taxon>Bacillati</taxon>
        <taxon>Bacillota</taxon>
        <taxon>Bacilli</taxon>
        <taxon>Bacillales</taxon>
        <taxon>Paenibacillaceae</taxon>
        <taxon>Paenibacillus</taxon>
    </lineage>
</organism>
<gene>
    <name evidence="1" type="ORF">KQJ23_08115</name>
</gene>
<name>A0ABS6FNM6_9BACL</name>
<evidence type="ECO:0000313" key="2">
    <source>
        <dbReference type="Proteomes" id="UP000743001"/>
    </source>
</evidence>
<accession>A0ABS6FNM6</accession>
<sequence length="527" mass="59632">MYLHRLHKITVGERALTVYLPPSYDHGQEAYPVAYVHDGGKLFMNCLNYLEHLYTAYKLSGVILVGVESANRNDEYTPWPAEELIKTWPDFGGKGPAYVQELADVIKPYIDENYRTLPEREHTAVIGGSFGGLISLFALYWRPEVFGNGGLISASFWYEGVLAYVQEHPLSSTVRVFMSIGKNEGIYKQNIQKNMVPYTMKAHQLFQSALPDGELLLAVDPEGTHDTLFMTRQFPEAISWLFERKGRRTQDADNGEGENTPHQIQGTVSFLRSSIRTGRQYRISVAQPMAPPPKGGYPVLYMLDANASFGTFAEANRLQTRRPRGHEPAIIVGIGYDSPDPMVTPDRFIDYTEPADRDKMPVRPDGSLWPDNGGAEDFLNFISEQLKPEIERMYNIHPKRQSLLGHSLGGFFALYAMMTRTELFQQYIAASPSIWWNDQSLYGHLDQWLASRQASHEPMEPVACMVCVGSEEKGSMLDGAREMAKALREHQEHVDIHYFEVEGEGHVSLLPAIVSPILRYVSRHRKP</sequence>
<comment type="caution">
    <text evidence="1">The sequence shown here is derived from an EMBL/GenBank/DDBJ whole genome shotgun (WGS) entry which is preliminary data.</text>
</comment>
<dbReference type="Proteomes" id="UP000743001">
    <property type="component" value="Unassembled WGS sequence"/>
</dbReference>
<dbReference type="EMBL" id="JAHLQJ010000006">
    <property type="protein sequence ID" value="MBU5671783.1"/>
    <property type="molecule type" value="Genomic_DNA"/>
</dbReference>
<dbReference type="GO" id="GO:0016787">
    <property type="term" value="F:hydrolase activity"/>
    <property type="evidence" value="ECO:0007669"/>
    <property type="project" value="UniProtKB-KW"/>
</dbReference>
<reference evidence="1 2" key="1">
    <citation type="submission" date="2021-06" db="EMBL/GenBank/DDBJ databases">
        <authorList>
            <person name="Sun Q."/>
            <person name="Li D."/>
        </authorList>
    </citation>
    <scope>NUCLEOTIDE SEQUENCE [LARGE SCALE GENOMIC DNA]</scope>
    <source>
        <strain evidence="1 2">MSJ-6</strain>
    </source>
</reference>
<dbReference type="InterPro" id="IPR050583">
    <property type="entry name" value="Mycobacterial_A85_antigen"/>
</dbReference>
<protein>
    <submittedName>
        <fullName evidence="1">Alpha/beta hydrolase</fullName>
    </submittedName>
</protein>
<proteinExistence type="predicted"/>
<dbReference type="Pfam" id="PF00756">
    <property type="entry name" value="Esterase"/>
    <property type="match status" value="2"/>
</dbReference>
<evidence type="ECO:0000313" key="1">
    <source>
        <dbReference type="EMBL" id="MBU5671783.1"/>
    </source>
</evidence>